<dbReference type="InterPro" id="IPR018117">
    <property type="entry name" value="C5_DNA_meth_AS"/>
</dbReference>
<gene>
    <name evidence="9" type="ORF">GGQ91_005066</name>
</gene>
<dbReference type="Pfam" id="PF00145">
    <property type="entry name" value="DNA_methylase"/>
    <property type="match status" value="1"/>
</dbReference>
<dbReference type="PROSITE" id="PS00094">
    <property type="entry name" value="C5_MTASE_1"/>
    <property type="match status" value="1"/>
</dbReference>
<dbReference type="EC" id="2.1.1.37" evidence="8"/>
<protein>
    <recommendedName>
        <fullName evidence="8">Cytosine-specific methyltransferase</fullName>
        <ecNumber evidence="8">2.1.1.37</ecNumber>
    </recommendedName>
</protein>
<evidence type="ECO:0000313" key="10">
    <source>
        <dbReference type="Proteomes" id="UP000565455"/>
    </source>
</evidence>
<evidence type="ECO:0000256" key="5">
    <source>
        <dbReference type="ARBA" id="ARBA00047422"/>
    </source>
</evidence>
<dbReference type="InterPro" id="IPR050390">
    <property type="entry name" value="C5-Methyltransferase"/>
</dbReference>
<comment type="similarity">
    <text evidence="6 7">Belongs to the class I-like SAM-binding methyltransferase superfamily. C5-methyltransferase family.</text>
</comment>
<comment type="catalytic activity">
    <reaction evidence="5 8">
        <text>a 2'-deoxycytidine in DNA + S-adenosyl-L-methionine = a 5-methyl-2'-deoxycytidine in DNA + S-adenosyl-L-homocysteine + H(+)</text>
        <dbReference type="Rhea" id="RHEA:13681"/>
        <dbReference type="Rhea" id="RHEA-COMP:11369"/>
        <dbReference type="Rhea" id="RHEA-COMP:11370"/>
        <dbReference type="ChEBI" id="CHEBI:15378"/>
        <dbReference type="ChEBI" id="CHEBI:57856"/>
        <dbReference type="ChEBI" id="CHEBI:59789"/>
        <dbReference type="ChEBI" id="CHEBI:85452"/>
        <dbReference type="ChEBI" id="CHEBI:85454"/>
        <dbReference type="EC" id="2.1.1.37"/>
    </reaction>
</comment>
<dbReference type="InterPro" id="IPR031303">
    <property type="entry name" value="C5_meth_CS"/>
</dbReference>
<evidence type="ECO:0000256" key="2">
    <source>
        <dbReference type="ARBA" id="ARBA00022679"/>
    </source>
</evidence>
<dbReference type="InterPro" id="IPR029063">
    <property type="entry name" value="SAM-dependent_MTases_sf"/>
</dbReference>
<proteinExistence type="inferred from homology"/>
<evidence type="ECO:0000256" key="1">
    <source>
        <dbReference type="ARBA" id="ARBA00022603"/>
    </source>
</evidence>
<keyword evidence="1 6" id="KW-0489">Methyltransferase</keyword>
<dbReference type="EMBL" id="JACJIM010000009">
    <property type="protein sequence ID" value="MBA9065644.1"/>
    <property type="molecule type" value="Genomic_DNA"/>
</dbReference>
<dbReference type="PANTHER" id="PTHR10629:SF52">
    <property type="entry name" value="DNA (CYTOSINE-5)-METHYLTRANSFERASE 1"/>
    <property type="match status" value="1"/>
</dbReference>
<dbReference type="Gene3D" id="3.90.120.10">
    <property type="entry name" value="DNA Methylase, subunit A, domain 2"/>
    <property type="match status" value="1"/>
</dbReference>
<dbReference type="InterPro" id="IPR001525">
    <property type="entry name" value="C5_MeTfrase"/>
</dbReference>
<dbReference type="SUPFAM" id="SSF53335">
    <property type="entry name" value="S-adenosyl-L-methionine-dependent methyltransferases"/>
    <property type="match status" value="1"/>
</dbReference>
<evidence type="ECO:0000256" key="3">
    <source>
        <dbReference type="ARBA" id="ARBA00022691"/>
    </source>
</evidence>
<evidence type="ECO:0000256" key="4">
    <source>
        <dbReference type="ARBA" id="ARBA00022747"/>
    </source>
</evidence>
<dbReference type="PROSITE" id="PS51679">
    <property type="entry name" value="SAM_MT_C5"/>
    <property type="match status" value="1"/>
</dbReference>
<evidence type="ECO:0000256" key="8">
    <source>
        <dbReference type="RuleBase" id="RU000417"/>
    </source>
</evidence>
<keyword evidence="4" id="KW-0680">Restriction system</keyword>
<dbReference type="Gene3D" id="3.40.50.150">
    <property type="entry name" value="Vaccinia Virus protein VP39"/>
    <property type="match status" value="1"/>
</dbReference>
<accession>A0ABR6DHQ9</accession>
<name>A0ABR6DHQ9_9HYPH</name>
<sequence>MYSPTFIDAFSGCGGLALGLLNAGWRGSFAIEKHPHAFQTLSANLIHGDRVRFDWPEWLNTSAHDIADLLERSIDNLRALRGRVDMISGGPPCQGFSTAGRRRPDDPRNVLTEHYLRLVEAIRPRVILIENVRGFDIPMKGAPRNDGRTYAAYVMRRLEDLGYDVWSRIVLASDWGVPQNRPRFLIVGVQGGVAAGIDPFLRMDVLRGKFLRSKDLDPATPVSASEAIGDLVADGRPHVPSCDADVAGFDQIHYEEPRQPGPYLRMMRAGMAGRSPDGLRLPKHGATVAGRFREVLATCQPGRSMSPADRERIGMRKRSLTPLSPSRPACTITTLPDDVIHYAEPRILTVRECARLQSFPDWFSFKGPYTTGGPRRAHGCPRYTQVGNAVPPLMAEGIGLALLGIARDLHAEDFAESIEVRQVA</sequence>
<keyword evidence="2 6" id="KW-0808">Transferase</keyword>
<keyword evidence="3 6" id="KW-0949">S-adenosyl-L-methionine</keyword>
<reference evidence="9 10" key="1">
    <citation type="submission" date="2020-08" db="EMBL/GenBank/DDBJ databases">
        <title>Genomic Encyclopedia of Type Strains, Phase IV (KMG-IV): sequencing the most valuable type-strain genomes for metagenomic binning, comparative biology and taxonomic classification.</title>
        <authorList>
            <person name="Goeker M."/>
        </authorList>
    </citation>
    <scope>NUCLEOTIDE SEQUENCE [LARGE SCALE GENOMIC DNA]</scope>
    <source>
        <strain evidence="9 10">DSM 5686</strain>
    </source>
</reference>
<keyword evidence="10" id="KW-1185">Reference proteome</keyword>
<dbReference type="GO" id="GO:0003886">
    <property type="term" value="F:DNA (cytosine-5-)-methyltransferase activity"/>
    <property type="evidence" value="ECO:0007669"/>
    <property type="project" value="UniProtKB-EC"/>
</dbReference>
<evidence type="ECO:0000256" key="7">
    <source>
        <dbReference type="RuleBase" id="RU000416"/>
    </source>
</evidence>
<dbReference type="GO" id="GO:0032259">
    <property type="term" value="P:methylation"/>
    <property type="evidence" value="ECO:0007669"/>
    <property type="project" value="UniProtKB-KW"/>
</dbReference>
<dbReference type="PRINTS" id="PR00105">
    <property type="entry name" value="C5METTRFRASE"/>
</dbReference>
<comment type="caution">
    <text evidence="9">The sequence shown here is derived from an EMBL/GenBank/DDBJ whole genome shotgun (WGS) entry which is preliminary data.</text>
</comment>
<evidence type="ECO:0000256" key="6">
    <source>
        <dbReference type="PROSITE-ProRule" id="PRU01016"/>
    </source>
</evidence>
<evidence type="ECO:0000313" key="9">
    <source>
        <dbReference type="EMBL" id="MBA9065644.1"/>
    </source>
</evidence>
<dbReference type="NCBIfam" id="TIGR00675">
    <property type="entry name" value="dcm"/>
    <property type="match status" value="1"/>
</dbReference>
<feature type="active site" evidence="6">
    <location>
        <position position="93"/>
    </location>
</feature>
<dbReference type="GeneID" id="96606668"/>
<dbReference type="PROSITE" id="PS00095">
    <property type="entry name" value="C5_MTASE_2"/>
    <property type="match status" value="1"/>
</dbReference>
<dbReference type="Proteomes" id="UP000565455">
    <property type="component" value="Unassembled WGS sequence"/>
</dbReference>
<dbReference type="PANTHER" id="PTHR10629">
    <property type="entry name" value="CYTOSINE-SPECIFIC METHYLTRANSFERASE"/>
    <property type="match status" value="1"/>
</dbReference>
<dbReference type="RefSeq" id="WP_182593063.1">
    <property type="nucleotide sequence ID" value="NZ_JACJIM010000009.1"/>
</dbReference>
<organism evidence="9 10">
    <name type="scientific">Methylobacterium fujisawaense</name>
    <dbReference type="NCBI Taxonomy" id="107400"/>
    <lineage>
        <taxon>Bacteria</taxon>
        <taxon>Pseudomonadati</taxon>
        <taxon>Pseudomonadota</taxon>
        <taxon>Alphaproteobacteria</taxon>
        <taxon>Hyphomicrobiales</taxon>
        <taxon>Methylobacteriaceae</taxon>
        <taxon>Methylobacterium</taxon>
    </lineage>
</organism>